<accession>A0ABY6IE87</accession>
<keyword evidence="3" id="KW-1185">Reference proteome</keyword>
<proteinExistence type="predicted"/>
<dbReference type="Proteomes" id="UP001163878">
    <property type="component" value="Chromosome"/>
</dbReference>
<protein>
    <recommendedName>
        <fullName evidence="4">Serine/threonine protein kinase</fullName>
    </recommendedName>
</protein>
<organism evidence="2 3">
    <name type="scientific">Streptomyces peucetius</name>
    <dbReference type="NCBI Taxonomy" id="1950"/>
    <lineage>
        <taxon>Bacteria</taxon>
        <taxon>Bacillati</taxon>
        <taxon>Actinomycetota</taxon>
        <taxon>Actinomycetes</taxon>
        <taxon>Kitasatosporales</taxon>
        <taxon>Streptomycetaceae</taxon>
        <taxon>Streptomyces</taxon>
    </lineage>
</organism>
<reference evidence="2" key="1">
    <citation type="submission" date="2022-10" db="EMBL/GenBank/DDBJ databases">
        <title>Cytochrome P450 Catalyzes Benzene Ring Formation in the Biosynthesis of Trialkyl-Substituted Aromatic Polyketides.</title>
        <authorList>
            <person name="Zhao E."/>
            <person name="Ge H."/>
        </authorList>
    </citation>
    <scope>NUCLEOTIDE SEQUENCE</scope>
    <source>
        <strain evidence="2">NA0869</strain>
    </source>
</reference>
<feature type="region of interest" description="Disordered" evidence="1">
    <location>
        <begin position="40"/>
        <end position="133"/>
    </location>
</feature>
<feature type="compositionally biased region" description="Low complexity" evidence="1">
    <location>
        <begin position="49"/>
        <end position="58"/>
    </location>
</feature>
<evidence type="ECO:0008006" key="4">
    <source>
        <dbReference type="Google" id="ProtNLM"/>
    </source>
</evidence>
<evidence type="ECO:0000256" key="1">
    <source>
        <dbReference type="SAM" id="MobiDB-lite"/>
    </source>
</evidence>
<evidence type="ECO:0000313" key="2">
    <source>
        <dbReference type="EMBL" id="UYQ65315.1"/>
    </source>
</evidence>
<dbReference type="RefSeq" id="WP_264248398.1">
    <property type="nucleotide sequence ID" value="NZ_CP107567.1"/>
</dbReference>
<feature type="compositionally biased region" description="Pro residues" evidence="1">
    <location>
        <begin position="59"/>
        <end position="79"/>
    </location>
</feature>
<sequence length="196" mass="20242">MSRLPRYLLIWLSCTAASVTAVMITVHFVVGSTRPTAPVAQSAPEGFMASPQSSSPAARPSPSPHPRPTPSVRTPPPTPSKTAEKPRTATPTPAARTTLDPPDEPPVAQPPEGQDGCEQGGSGVHTISSQGGKATVRYGSGGVCLISAVPGQGFTVSTSQTAPETLTVTFSAARHRSEITATTEPSDRASVRETSF</sequence>
<feature type="compositionally biased region" description="Low complexity" evidence="1">
    <location>
        <begin position="88"/>
        <end position="100"/>
    </location>
</feature>
<dbReference type="EMBL" id="CP107567">
    <property type="protein sequence ID" value="UYQ65315.1"/>
    <property type="molecule type" value="Genomic_DNA"/>
</dbReference>
<gene>
    <name evidence="2" type="ORF">OGH68_30185</name>
</gene>
<name>A0ABY6IE87_STRPE</name>
<evidence type="ECO:0000313" key="3">
    <source>
        <dbReference type="Proteomes" id="UP001163878"/>
    </source>
</evidence>